<keyword evidence="2" id="KW-1185">Reference proteome</keyword>
<name>A0A9W9K2G8_9EURO</name>
<comment type="caution">
    <text evidence="1">The sequence shown here is derived from an EMBL/GenBank/DDBJ whole genome shotgun (WGS) entry which is preliminary data.</text>
</comment>
<dbReference type="OrthoDB" id="5979581at2759"/>
<protein>
    <submittedName>
        <fullName evidence="1">Uncharacterized protein</fullName>
    </submittedName>
</protein>
<dbReference type="EMBL" id="JAPQKI010000009">
    <property type="protein sequence ID" value="KAJ5090704.1"/>
    <property type="molecule type" value="Genomic_DNA"/>
</dbReference>
<dbReference type="GeneID" id="81360858"/>
<reference evidence="1" key="1">
    <citation type="submission" date="2022-11" db="EMBL/GenBank/DDBJ databases">
        <authorList>
            <person name="Petersen C."/>
        </authorList>
    </citation>
    <scope>NUCLEOTIDE SEQUENCE</scope>
    <source>
        <strain evidence="1">IBT 30761</strain>
    </source>
</reference>
<gene>
    <name evidence="1" type="ORF">N7532_009388</name>
</gene>
<sequence>MTRNWISDPPITKTSLEIFVTTTPPEEEKDQFLRFIRQILSWDPDVRATSNEIIPDEWLMRSNEELL</sequence>
<dbReference type="RefSeq" id="XP_056472685.1">
    <property type="nucleotide sequence ID" value="XM_056621879.1"/>
</dbReference>
<accession>A0A9W9K2G8</accession>
<proteinExistence type="predicted"/>
<dbReference type="Gene3D" id="1.10.510.10">
    <property type="entry name" value="Transferase(Phosphotransferase) domain 1"/>
    <property type="match status" value="1"/>
</dbReference>
<evidence type="ECO:0000313" key="2">
    <source>
        <dbReference type="Proteomes" id="UP001149074"/>
    </source>
</evidence>
<reference evidence="1" key="2">
    <citation type="journal article" date="2023" name="IMA Fungus">
        <title>Comparative genomic study of the Penicillium genus elucidates a diverse pangenome and 15 lateral gene transfer events.</title>
        <authorList>
            <person name="Petersen C."/>
            <person name="Sorensen T."/>
            <person name="Nielsen M.R."/>
            <person name="Sondergaard T.E."/>
            <person name="Sorensen J.L."/>
            <person name="Fitzpatrick D.A."/>
            <person name="Frisvad J.C."/>
            <person name="Nielsen K.L."/>
        </authorList>
    </citation>
    <scope>NUCLEOTIDE SEQUENCE</scope>
    <source>
        <strain evidence="1">IBT 30761</strain>
    </source>
</reference>
<evidence type="ECO:0000313" key="1">
    <source>
        <dbReference type="EMBL" id="KAJ5090704.1"/>
    </source>
</evidence>
<organism evidence="1 2">
    <name type="scientific">Penicillium argentinense</name>
    <dbReference type="NCBI Taxonomy" id="1131581"/>
    <lineage>
        <taxon>Eukaryota</taxon>
        <taxon>Fungi</taxon>
        <taxon>Dikarya</taxon>
        <taxon>Ascomycota</taxon>
        <taxon>Pezizomycotina</taxon>
        <taxon>Eurotiomycetes</taxon>
        <taxon>Eurotiomycetidae</taxon>
        <taxon>Eurotiales</taxon>
        <taxon>Aspergillaceae</taxon>
        <taxon>Penicillium</taxon>
    </lineage>
</organism>
<dbReference type="AlphaFoldDB" id="A0A9W9K2G8"/>
<dbReference type="Proteomes" id="UP001149074">
    <property type="component" value="Unassembled WGS sequence"/>
</dbReference>